<evidence type="ECO:0000256" key="4">
    <source>
        <dbReference type="ARBA" id="ARBA00022989"/>
    </source>
</evidence>
<feature type="transmembrane region" description="Helical" evidence="6">
    <location>
        <begin position="197"/>
        <end position="216"/>
    </location>
</feature>
<name>A0A4Q7XZ83_9BACT</name>
<evidence type="ECO:0000256" key="2">
    <source>
        <dbReference type="ARBA" id="ARBA00022475"/>
    </source>
</evidence>
<feature type="transmembrane region" description="Helical" evidence="6">
    <location>
        <begin position="228"/>
        <end position="251"/>
    </location>
</feature>
<gene>
    <name evidence="7" type="ORF">BDD14_6307</name>
</gene>
<evidence type="ECO:0000313" key="8">
    <source>
        <dbReference type="Proteomes" id="UP000292958"/>
    </source>
</evidence>
<evidence type="ECO:0000256" key="5">
    <source>
        <dbReference type="ARBA" id="ARBA00023136"/>
    </source>
</evidence>
<feature type="transmembrane region" description="Helical" evidence="6">
    <location>
        <begin position="46"/>
        <end position="67"/>
    </location>
</feature>
<evidence type="ECO:0000256" key="3">
    <source>
        <dbReference type="ARBA" id="ARBA00022692"/>
    </source>
</evidence>
<dbReference type="EMBL" id="SHKW01000007">
    <property type="protein sequence ID" value="RZU29700.1"/>
    <property type="molecule type" value="Genomic_DNA"/>
</dbReference>
<proteinExistence type="predicted"/>
<evidence type="ECO:0000256" key="1">
    <source>
        <dbReference type="ARBA" id="ARBA00004651"/>
    </source>
</evidence>
<organism evidence="7 8">
    <name type="scientific">Edaphobacter modestus</name>
    <dbReference type="NCBI Taxonomy" id="388466"/>
    <lineage>
        <taxon>Bacteria</taxon>
        <taxon>Pseudomonadati</taxon>
        <taxon>Acidobacteriota</taxon>
        <taxon>Terriglobia</taxon>
        <taxon>Terriglobales</taxon>
        <taxon>Acidobacteriaceae</taxon>
        <taxon>Edaphobacter</taxon>
    </lineage>
</organism>
<sequence length="305" mass="34213">MTKQQPSTAKEFKSLWRLGGLTPWQLIHNVFEEIITNNIFGRASELAFYFLFALFPLILLLMTLFGLFASRRVELQNDLMSYFAELLPPSAFQLLHHIASELTAHASGRKLAFGIVAALWSTSSGVQSMISSLNLTYHVHEARAWFKVRTIALGLTVVIAILVLTALFMVLAGNHFVGWIGTSLGLHPVVVFVWKAIQWPLAILFVSISCSLIYYSGPNLKVRRRWQWMTPGAAFSCILWLLASVLFRIYLHYFNTYSASYGSVGAVMILFLWLYVTGLAYLVGGAINAEIESATTQKRVEQPLT</sequence>
<dbReference type="AlphaFoldDB" id="A0A4Q7XZ83"/>
<keyword evidence="3 6" id="KW-0812">Transmembrane</keyword>
<keyword evidence="5 6" id="KW-0472">Membrane</keyword>
<dbReference type="PANTHER" id="PTHR30213:SF0">
    <property type="entry name" value="UPF0761 MEMBRANE PROTEIN YIHY"/>
    <property type="match status" value="1"/>
</dbReference>
<keyword evidence="4 6" id="KW-1133">Transmembrane helix</keyword>
<dbReference type="PIRSF" id="PIRSF035875">
    <property type="entry name" value="RNase_BN"/>
    <property type="match status" value="1"/>
</dbReference>
<dbReference type="PANTHER" id="PTHR30213">
    <property type="entry name" value="INNER MEMBRANE PROTEIN YHJD"/>
    <property type="match status" value="1"/>
</dbReference>
<comment type="caution">
    <text evidence="7">The sequence shown here is derived from an EMBL/GenBank/DDBJ whole genome shotgun (WGS) entry which is preliminary data.</text>
</comment>
<comment type="subcellular location">
    <subcellularLocation>
        <location evidence="1">Cell membrane</location>
        <topology evidence="1">Multi-pass membrane protein</topology>
    </subcellularLocation>
</comment>
<dbReference type="Pfam" id="PF03631">
    <property type="entry name" value="Virul_fac_BrkB"/>
    <property type="match status" value="1"/>
</dbReference>
<dbReference type="Proteomes" id="UP000292958">
    <property type="component" value="Unassembled WGS sequence"/>
</dbReference>
<feature type="transmembrane region" description="Helical" evidence="6">
    <location>
        <begin position="151"/>
        <end position="177"/>
    </location>
</feature>
<dbReference type="InterPro" id="IPR017039">
    <property type="entry name" value="Virul_fac_BrkB"/>
</dbReference>
<evidence type="ECO:0000313" key="7">
    <source>
        <dbReference type="EMBL" id="RZU29700.1"/>
    </source>
</evidence>
<protein>
    <submittedName>
        <fullName evidence="7">Membrane protein</fullName>
    </submittedName>
</protein>
<dbReference type="NCBIfam" id="TIGR00765">
    <property type="entry name" value="yihY_not_rbn"/>
    <property type="match status" value="1"/>
</dbReference>
<dbReference type="GO" id="GO:0005886">
    <property type="term" value="C:plasma membrane"/>
    <property type="evidence" value="ECO:0007669"/>
    <property type="project" value="UniProtKB-SubCell"/>
</dbReference>
<feature type="transmembrane region" description="Helical" evidence="6">
    <location>
        <begin position="263"/>
        <end position="283"/>
    </location>
</feature>
<keyword evidence="8" id="KW-1185">Reference proteome</keyword>
<keyword evidence="2" id="KW-1003">Cell membrane</keyword>
<reference evidence="7 8" key="1">
    <citation type="submission" date="2019-02" db="EMBL/GenBank/DDBJ databases">
        <title>Genomic Encyclopedia of Archaeal and Bacterial Type Strains, Phase II (KMG-II): from individual species to whole genera.</title>
        <authorList>
            <person name="Goeker M."/>
        </authorList>
    </citation>
    <scope>NUCLEOTIDE SEQUENCE [LARGE SCALE GENOMIC DNA]</scope>
    <source>
        <strain evidence="7 8">DSM 18101</strain>
    </source>
</reference>
<accession>A0A4Q7XZ83</accession>
<evidence type="ECO:0000256" key="6">
    <source>
        <dbReference type="SAM" id="Phobius"/>
    </source>
</evidence>